<dbReference type="Proteomes" id="UP000257109">
    <property type="component" value="Unassembled WGS sequence"/>
</dbReference>
<dbReference type="EMBL" id="QJKJ01000410">
    <property type="protein sequence ID" value="RDY12759.1"/>
    <property type="molecule type" value="Genomic_DNA"/>
</dbReference>
<evidence type="ECO:0000313" key="1">
    <source>
        <dbReference type="EMBL" id="RDY12759.1"/>
    </source>
</evidence>
<gene>
    <name evidence="1" type="ORF">CR513_02409</name>
</gene>
<dbReference type="InterPro" id="IPR043128">
    <property type="entry name" value="Rev_trsase/Diguanyl_cyclase"/>
</dbReference>
<dbReference type="Gene3D" id="3.10.10.10">
    <property type="entry name" value="HIV Type 1 Reverse Transcriptase, subunit A, domain 1"/>
    <property type="match status" value="1"/>
</dbReference>
<protein>
    <submittedName>
        <fullName evidence="1">Uncharacterized protein</fullName>
    </submittedName>
</protein>
<dbReference type="AlphaFoldDB" id="A0A371ICL8"/>
<sequence>MRTIASHSAAISRIAVVSLRRDRSHRNGELHLYAGSVARCRHSAPLCRHSAPLCRYSGHSKLPSLWSRGMLALNKGEQLAAEGEKMEIRGFVDKFLILVIDELLDELVATTFSKLDTKSEYHHIRMKEEDVERQISTHGGHYEFELIGTTIFSKLDPKSE</sequence>
<accession>A0A371ICL8</accession>
<keyword evidence="2" id="KW-1185">Reference proteome</keyword>
<comment type="caution">
    <text evidence="1">The sequence shown here is derived from an EMBL/GenBank/DDBJ whole genome shotgun (WGS) entry which is preliminary data.</text>
</comment>
<name>A0A371ICL8_MUCPR</name>
<feature type="non-terminal residue" evidence="1">
    <location>
        <position position="1"/>
    </location>
</feature>
<dbReference type="Gene3D" id="3.30.70.270">
    <property type="match status" value="1"/>
</dbReference>
<evidence type="ECO:0000313" key="2">
    <source>
        <dbReference type="Proteomes" id="UP000257109"/>
    </source>
</evidence>
<proteinExistence type="predicted"/>
<organism evidence="1 2">
    <name type="scientific">Mucuna pruriens</name>
    <name type="common">Velvet bean</name>
    <name type="synonym">Dolichos pruriens</name>
    <dbReference type="NCBI Taxonomy" id="157652"/>
    <lineage>
        <taxon>Eukaryota</taxon>
        <taxon>Viridiplantae</taxon>
        <taxon>Streptophyta</taxon>
        <taxon>Embryophyta</taxon>
        <taxon>Tracheophyta</taxon>
        <taxon>Spermatophyta</taxon>
        <taxon>Magnoliopsida</taxon>
        <taxon>eudicotyledons</taxon>
        <taxon>Gunneridae</taxon>
        <taxon>Pentapetalae</taxon>
        <taxon>rosids</taxon>
        <taxon>fabids</taxon>
        <taxon>Fabales</taxon>
        <taxon>Fabaceae</taxon>
        <taxon>Papilionoideae</taxon>
        <taxon>50 kb inversion clade</taxon>
        <taxon>NPAAA clade</taxon>
        <taxon>indigoferoid/millettioid clade</taxon>
        <taxon>Phaseoleae</taxon>
        <taxon>Mucuna</taxon>
    </lineage>
</organism>
<reference evidence="1" key="1">
    <citation type="submission" date="2018-05" db="EMBL/GenBank/DDBJ databases">
        <title>Draft genome of Mucuna pruriens seed.</title>
        <authorList>
            <person name="Nnadi N.E."/>
            <person name="Vos R."/>
            <person name="Hasami M.H."/>
            <person name="Devisetty U.K."/>
            <person name="Aguiy J.C."/>
        </authorList>
    </citation>
    <scope>NUCLEOTIDE SEQUENCE [LARGE SCALE GENOMIC DNA]</scope>
    <source>
        <strain evidence="1">JCA_2017</strain>
    </source>
</reference>